<proteinExistence type="predicted"/>
<dbReference type="AlphaFoldDB" id="A0A373FEX2"/>
<evidence type="ECO:0000313" key="2">
    <source>
        <dbReference type="Proteomes" id="UP000261948"/>
    </source>
</evidence>
<accession>A0A373FEX2</accession>
<name>A0A373FEX2_COMTE</name>
<comment type="caution">
    <text evidence="1">The sequence shown here is derived from an EMBL/GenBank/DDBJ whole genome shotgun (WGS) entry which is preliminary data.</text>
</comment>
<reference evidence="1 2" key="1">
    <citation type="submission" date="2018-08" db="EMBL/GenBank/DDBJ databases">
        <title>Comamonas testosteroni strain SWCO2.</title>
        <authorList>
            <person name="Jiang N."/>
            <person name="Zhang X.Z."/>
        </authorList>
    </citation>
    <scope>NUCLEOTIDE SEQUENCE [LARGE SCALE GENOMIC DNA]</scope>
    <source>
        <strain evidence="1 2">SWCO2</strain>
    </source>
</reference>
<keyword evidence="2" id="KW-1185">Reference proteome</keyword>
<evidence type="ECO:0000313" key="1">
    <source>
        <dbReference type="EMBL" id="RGE42681.1"/>
    </source>
</evidence>
<protein>
    <submittedName>
        <fullName evidence="1">Uncharacterized protein</fullName>
    </submittedName>
</protein>
<dbReference type="Proteomes" id="UP000261948">
    <property type="component" value="Unassembled WGS sequence"/>
</dbReference>
<sequence>MTAAAQERLQAALGQVNQAQAVLALAHVLKAESMGQVAMYRVFQQQLELLDGDDPGCDALADTMDLIWGGGWAKGRALFEQELSTERLARE</sequence>
<dbReference type="OrthoDB" id="199688at2"/>
<gene>
    <name evidence="1" type="ORF">DZC30_16335</name>
</gene>
<organism evidence="1 2">
    <name type="scientific">Comamonas testosteroni</name>
    <name type="common">Pseudomonas testosteroni</name>
    <dbReference type="NCBI Taxonomy" id="285"/>
    <lineage>
        <taxon>Bacteria</taxon>
        <taxon>Pseudomonadati</taxon>
        <taxon>Pseudomonadota</taxon>
        <taxon>Betaproteobacteria</taxon>
        <taxon>Burkholderiales</taxon>
        <taxon>Comamonadaceae</taxon>
        <taxon>Comamonas</taxon>
    </lineage>
</organism>
<dbReference type="EMBL" id="QURR01000022">
    <property type="protein sequence ID" value="RGE42681.1"/>
    <property type="molecule type" value="Genomic_DNA"/>
</dbReference>